<dbReference type="PRINTS" id="PR00368">
    <property type="entry name" value="FADPNR"/>
</dbReference>
<proteinExistence type="predicted"/>
<comment type="caution">
    <text evidence="2">The sequence shown here is derived from an EMBL/GenBank/DDBJ whole genome shotgun (WGS) entry which is preliminary data.</text>
</comment>
<feature type="domain" description="FAD-dependent urate hydroxylase HpyO/Asp monooxygenase CreE-like FAD/NAD(P)-binding" evidence="1">
    <location>
        <begin position="10"/>
        <end position="149"/>
    </location>
</feature>
<name>A0ABR8R478_9CAUL</name>
<dbReference type="EMBL" id="JACSQU010000003">
    <property type="protein sequence ID" value="MBD7942337.1"/>
    <property type="molecule type" value="Genomic_DNA"/>
</dbReference>
<dbReference type="InterPro" id="IPR052189">
    <property type="entry name" value="L-asp_N-monooxygenase_NS-form"/>
</dbReference>
<dbReference type="PANTHER" id="PTHR40254:SF1">
    <property type="entry name" value="BLR0577 PROTEIN"/>
    <property type="match status" value="1"/>
</dbReference>
<organism evidence="2 3">
    <name type="scientific">Brevundimonas guildfordensis</name>
    <dbReference type="NCBI Taxonomy" id="2762241"/>
    <lineage>
        <taxon>Bacteria</taxon>
        <taxon>Pseudomonadati</taxon>
        <taxon>Pseudomonadota</taxon>
        <taxon>Alphaproteobacteria</taxon>
        <taxon>Caulobacterales</taxon>
        <taxon>Caulobacteraceae</taxon>
        <taxon>Brevundimonas</taxon>
    </lineage>
</organism>
<dbReference type="InterPro" id="IPR036188">
    <property type="entry name" value="FAD/NAD-bd_sf"/>
</dbReference>
<dbReference type="Gene3D" id="3.50.50.60">
    <property type="entry name" value="FAD/NAD(P)-binding domain"/>
    <property type="match status" value="1"/>
</dbReference>
<protein>
    <submittedName>
        <fullName evidence="2">FAD/NAD(P)-binding protein</fullName>
    </submittedName>
</protein>
<accession>A0ABR8R478</accession>
<dbReference type="InterPro" id="IPR038732">
    <property type="entry name" value="HpyO/CreE_NAD-binding"/>
</dbReference>
<dbReference type="RefSeq" id="WP_191744704.1">
    <property type="nucleotide sequence ID" value="NZ_JACSQU010000003.1"/>
</dbReference>
<evidence type="ECO:0000313" key="3">
    <source>
        <dbReference type="Proteomes" id="UP000638918"/>
    </source>
</evidence>
<sequence>MNDAASLPVVIVGGGFSGAMLAARLAEQGQASVLIERGEQVGLGVAYSAVLDAHRLNVRSERMSARPDRPTDFTDWLAVHAPDFADPNGFAPRRLYGRYVQDRLAQTEAAHPGLIRRVTGKAVRIEGETVILSDGSRIPGRAVVLATGNPPPRPAVAGDSPRRIADPWRPGALGHIAADDAVLILGSGLTMVDVVLALQAQGWRGQATVVSRRGLLPLAHGARHDIPLDLPSDALTGALSRRLATARRLAPEHGWRRVMEGYRPITLELWRAATTAQRARFLRHLRPWWDVHRHRIAPEVAAELEALRTGGRLTILAGRAHAVVGGDNSAALTVRTRNGLMQALSAGWLIDCTGPGHDAARAPLTAALIAEGRARIDAVDLGLDLDADGRVIHADGTVDAALFVLGPPARAAFWETIAVPDIRQRIEALARKLAS</sequence>
<dbReference type="PANTHER" id="PTHR40254">
    <property type="entry name" value="BLR0577 PROTEIN"/>
    <property type="match status" value="1"/>
</dbReference>
<dbReference type="Proteomes" id="UP000638918">
    <property type="component" value="Unassembled WGS sequence"/>
</dbReference>
<dbReference type="Pfam" id="PF13454">
    <property type="entry name" value="NAD_binding_9"/>
    <property type="match status" value="1"/>
</dbReference>
<gene>
    <name evidence="2" type="ORF">H9656_13155</name>
</gene>
<reference evidence="2 3" key="1">
    <citation type="submission" date="2020-08" db="EMBL/GenBank/DDBJ databases">
        <title>A Genomic Blueprint of the Chicken Gut Microbiome.</title>
        <authorList>
            <person name="Gilroy R."/>
            <person name="Ravi A."/>
            <person name="Getino M."/>
            <person name="Pursley I."/>
            <person name="Horton D.L."/>
            <person name="Alikhan N.-F."/>
            <person name="Baker D."/>
            <person name="Gharbi K."/>
            <person name="Hall N."/>
            <person name="Watson M."/>
            <person name="Adriaenssens E.M."/>
            <person name="Foster-Nyarko E."/>
            <person name="Jarju S."/>
            <person name="Secka A."/>
            <person name="Antonio M."/>
            <person name="Oren A."/>
            <person name="Chaudhuri R."/>
            <person name="La Ragione R.M."/>
            <person name="Hildebrand F."/>
            <person name="Pallen M.J."/>
        </authorList>
    </citation>
    <scope>NUCLEOTIDE SEQUENCE [LARGE SCALE GENOMIC DNA]</scope>
    <source>
        <strain evidence="2 3">Sa3CVA3</strain>
    </source>
</reference>
<dbReference type="PRINTS" id="PR00411">
    <property type="entry name" value="PNDRDTASEI"/>
</dbReference>
<evidence type="ECO:0000259" key="1">
    <source>
        <dbReference type="Pfam" id="PF13454"/>
    </source>
</evidence>
<dbReference type="SUPFAM" id="SSF51905">
    <property type="entry name" value="FAD/NAD(P)-binding domain"/>
    <property type="match status" value="1"/>
</dbReference>
<evidence type="ECO:0000313" key="2">
    <source>
        <dbReference type="EMBL" id="MBD7942337.1"/>
    </source>
</evidence>
<keyword evidence="3" id="KW-1185">Reference proteome</keyword>